<organism evidence="2 3">
    <name type="scientific">Champsocephalus esox</name>
    <name type="common">pike icefish</name>
    <dbReference type="NCBI Taxonomy" id="159716"/>
    <lineage>
        <taxon>Eukaryota</taxon>
        <taxon>Metazoa</taxon>
        <taxon>Chordata</taxon>
        <taxon>Craniata</taxon>
        <taxon>Vertebrata</taxon>
        <taxon>Euteleostomi</taxon>
        <taxon>Actinopterygii</taxon>
        <taxon>Neopterygii</taxon>
        <taxon>Teleostei</taxon>
        <taxon>Neoteleostei</taxon>
        <taxon>Acanthomorphata</taxon>
        <taxon>Eupercaria</taxon>
        <taxon>Perciformes</taxon>
        <taxon>Notothenioidei</taxon>
        <taxon>Channichthyidae</taxon>
        <taxon>Champsocephalus</taxon>
    </lineage>
</organism>
<reference evidence="2 3" key="1">
    <citation type="journal article" date="2023" name="Mol. Biol. Evol.">
        <title>Genomics of Secondarily Temperate Adaptation in the Only Non-Antarctic Icefish.</title>
        <authorList>
            <person name="Rivera-Colon A.G."/>
            <person name="Rayamajhi N."/>
            <person name="Minhas B.F."/>
            <person name="Madrigal G."/>
            <person name="Bilyk K.T."/>
            <person name="Yoon V."/>
            <person name="Hune M."/>
            <person name="Gregory S."/>
            <person name="Cheng C.H.C."/>
            <person name="Catchen J.M."/>
        </authorList>
    </citation>
    <scope>NUCLEOTIDE SEQUENCE [LARGE SCALE GENOMIC DNA]</scope>
    <source>
        <strain evidence="2">JC2023a</strain>
    </source>
</reference>
<protein>
    <submittedName>
        <fullName evidence="2">Uncharacterized protein</fullName>
    </submittedName>
</protein>
<evidence type="ECO:0000256" key="1">
    <source>
        <dbReference type="SAM" id="MobiDB-lite"/>
    </source>
</evidence>
<proteinExistence type="predicted"/>
<dbReference type="EMBL" id="JAULUE010002062">
    <property type="protein sequence ID" value="KAK5882936.1"/>
    <property type="molecule type" value="Genomic_DNA"/>
</dbReference>
<accession>A0AAN8GL23</accession>
<sequence length="72" mass="7980">MAQQEQARVKREVFEPQRPLPLNPLRLPQTASSARSWPCGPAQRGHSVRMSHLHGPKARDARLAAGLFVTSV</sequence>
<gene>
    <name evidence="2" type="ORF">CesoFtcFv8_021475</name>
</gene>
<evidence type="ECO:0000313" key="3">
    <source>
        <dbReference type="Proteomes" id="UP001335648"/>
    </source>
</evidence>
<dbReference type="AlphaFoldDB" id="A0AAN8GL23"/>
<feature type="region of interest" description="Disordered" evidence="1">
    <location>
        <begin position="1"/>
        <end position="54"/>
    </location>
</feature>
<evidence type="ECO:0000313" key="2">
    <source>
        <dbReference type="EMBL" id="KAK5882936.1"/>
    </source>
</evidence>
<dbReference type="Proteomes" id="UP001335648">
    <property type="component" value="Unassembled WGS sequence"/>
</dbReference>
<keyword evidence="3" id="KW-1185">Reference proteome</keyword>
<comment type="caution">
    <text evidence="2">The sequence shown here is derived from an EMBL/GenBank/DDBJ whole genome shotgun (WGS) entry which is preliminary data.</text>
</comment>
<name>A0AAN8GL23_9TELE</name>